<protein>
    <submittedName>
        <fullName evidence="1">Uncharacterized protein</fullName>
    </submittedName>
</protein>
<comment type="caution">
    <text evidence="1">The sequence shown here is derived from an EMBL/GenBank/DDBJ whole genome shotgun (WGS) entry which is preliminary data.</text>
</comment>
<organism evidence="1 2">
    <name type="scientific">Rhamnella rubrinervis</name>
    <dbReference type="NCBI Taxonomy" id="2594499"/>
    <lineage>
        <taxon>Eukaryota</taxon>
        <taxon>Viridiplantae</taxon>
        <taxon>Streptophyta</taxon>
        <taxon>Embryophyta</taxon>
        <taxon>Tracheophyta</taxon>
        <taxon>Spermatophyta</taxon>
        <taxon>Magnoliopsida</taxon>
        <taxon>eudicotyledons</taxon>
        <taxon>Gunneridae</taxon>
        <taxon>Pentapetalae</taxon>
        <taxon>rosids</taxon>
        <taxon>fabids</taxon>
        <taxon>Rosales</taxon>
        <taxon>Rhamnaceae</taxon>
        <taxon>rhamnoid group</taxon>
        <taxon>Rhamneae</taxon>
        <taxon>Rhamnella</taxon>
    </lineage>
</organism>
<accession>A0A8K0HQU8</accession>
<evidence type="ECO:0000313" key="1">
    <source>
        <dbReference type="EMBL" id="KAF3456729.1"/>
    </source>
</evidence>
<gene>
    <name evidence="1" type="ORF">FNV43_RR01383</name>
</gene>
<sequence length="68" mass="7055">MISIVIAATTNSGGAVESPSTQWWWGIKGCGKRQEAWGGPVGGGASGEGGAWSMRHWAWGRCFGGEMG</sequence>
<dbReference type="AlphaFoldDB" id="A0A8K0HQU8"/>
<keyword evidence="2" id="KW-1185">Reference proteome</keyword>
<reference evidence="1" key="1">
    <citation type="submission" date="2020-03" db="EMBL/GenBank/DDBJ databases">
        <title>A high-quality chromosome-level genome assembly of a woody plant with both climbing and erect habits, Rhamnella rubrinervis.</title>
        <authorList>
            <person name="Lu Z."/>
            <person name="Yang Y."/>
            <person name="Zhu X."/>
            <person name="Sun Y."/>
        </authorList>
    </citation>
    <scope>NUCLEOTIDE SEQUENCE</scope>
    <source>
        <strain evidence="1">BYM</strain>
        <tissue evidence="1">Leaf</tissue>
    </source>
</reference>
<dbReference type="Proteomes" id="UP000796880">
    <property type="component" value="Unassembled WGS sequence"/>
</dbReference>
<proteinExistence type="predicted"/>
<dbReference type="EMBL" id="VOIH02000001">
    <property type="protein sequence ID" value="KAF3456729.1"/>
    <property type="molecule type" value="Genomic_DNA"/>
</dbReference>
<name>A0A8K0HQU8_9ROSA</name>
<evidence type="ECO:0000313" key="2">
    <source>
        <dbReference type="Proteomes" id="UP000796880"/>
    </source>
</evidence>